<organism evidence="3 4">
    <name type="scientific">bacterium (Candidatus Ratteibacteria) CG01_land_8_20_14_3_00_40_19</name>
    <dbReference type="NCBI Taxonomy" id="2014290"/>
    <lineage>
        <taxon>Bacteria</taxon>
        <taxon>Candidatus Ratteibacteria</taxon>
    </lineage>
</organism>
<dbReference type="Gene3D" id="3.40.50.720">
    <property type="entry name" value="NAD(P)-binding Rossmann-like Domain"/>
    <property type="match status" value="1"/>
</dbReference>
<reference evidence="4" key="1">
    <citation type="submission" date="2017-09" db="EMBL/GenBank/DDBJ databases">
        <title>Depth-based differentiation of microbial function through sediment-hosted aquifers and enrichment of novel symbionts in the deep terrestrial subsurface.</title>
        <authorList>
            <person name="Probst A.J."/>
            <person name="Ladd B."/>
            <person name="Jarett J.K."/>
            <person name="Geller-Mcgrath D.E."/>
            <person name="Sieber C.M.K."/>
            <person name="Emerson J.B."/>
            <person name="Anantharaman K."/>
            <person name="Thomas B.C."/>
            <person name="Malmstrom R."/>
            <person name="Stieglmeier M."/>
            <person name="Klingl A."/>
            <person name="Woyke T."/>
            <person name="Ryan C.M."/>
            <person name="Banfield J.F."/>
        </authorList>
    </citation>
    <scope>NUCLEOTIDE SEQUENCE [LARGE SCALE GENOMIC DNA]</scope>
</reference>
<dbReference type="Pfam" id="PF02894">
    <property type="entry name" value="GFO_IDH_MocA_C"/>
    <property type="match status" value="1"/>
</dbReference>
<dbReference type="InterPro" id="IPR000683">
    <property type="entry name" value="Gfo/Idh/MocA-like_OxRdtase_N"/>
</dbReference>
<dbReference type="SUPFAM" id="SSF51735">
    <property type="entry name" value="NAD(P)-binding Rossmann-fold domains"/>
    <property type="match status" value="1"/>
</dbReference>
<dbReference type="InterPro" id="IPR004104">
    <property type="entry name" value="Gfo/Idh/MocA-like_OxRdtase_C"/>
</dbReference>
<feature type="domain" description="Gfo/Idh/MocA-like oxidoreductase C-terminal" evidence="2">
    <location>
        <begin position="136"/>
        <end position="361"/>
    </location>
</feature>
<feature type="domain" description="Gfo/Idh/MocA-like oxidoreductase N-terminal" evidence="1">
    <location>
        <begin position="4"/>
        <end position="124"/>
    </location>
</feature>
<accession>A0A2M7E6S8</accession>
<dbReference type="InterPro" id="IPR036291">
    <property type="entry name" value="NAD(P)-bd_dom_sf"/>
</dbReference>
<dbReference type="InterPro" id="IPR051450">
    <property type="entry name" value="Gfo/Idh/MocA_Oxidoreductases"/>
</dbReference>
<dbReference type="GO" id="GO:0000166">
    <property type="term" value="F:nucleotide binding"/>
    <property type="evidence" value="ECO:0007669"/>
    <property type="project" value="InterPro"/>
</dbReference>
<protein>
    <submittedName>
        <fullName evidence="3">Gfo/Idh/MocA family oxidoreductase</fullName>
    </submittedName>
</protein>
<sequence length="361" mass="39901">MEKVRIGIIGVGGITQYAHIPCFQKLENVEIMAISDPNEDKLKKVAEKFNIPQKFSDYQELLAVKEIDAVVICTPNVFHKEQSVAALQSGKHVLCEKPVALNSKETGEILKTAKERGKKFMVAFCHRFDNTTQILKKYIEQGEFGEIYYAKATYLRRRGIPGLGGWFTIKKLSGGGPLIDCGVHMLDTAIWLMGSPKPVEVVGSSYNKFKKEATDGGWPPVESRTGDKYSGTFDVEDLATSFIKFANGATLFLEASWAGNSETGLFLSLFGTKAGAKVGQSEEEGKMGGRGLKIFTEKQGGLVDILPVLPEVNPYQKEAEHFVECIRENKEPITKPEEILNVVKIIEAIYLSAEKGEEVKL</sequence>
<dbReference type="Pfam" id="PF01408">
    <property type="entry name" value="GFO_IDH_MocA"/>
    <property type="match status" value="1"/>
</dbReference>
<evidence type="ECO:0000313" key="3">
    <source>
        <dbReference type="EMBL" id="PIV63423.1"/>
    </source>
</evidence>
<dbReference type="AlphaFoldDB" id="A0A2M7E6S8"/>
<dbReference type="SUPFAM" id="SSF55347">
    <property type="entry name" value="Glyceraldehyde-3-phosphate dehydrogenase-like, C-terminal domain"/>
    <property type="match status" value="1"/>
</dbReference>
<evidence type="ECO:0000313" key="4">
    <source>
        <dbReference type="Proteomes" id="UP000228886"/>
    </source>
</evidence>
<gene>
    <name evidence="3" type="ORF">COS11_07530</name>
</gene>
<comment type="caution">
    <text evidence="3">The sequence shown here is derived from an EMBL/GenBank/DDBJ whole genome shotgun (WGS) entry which is preliminary data.</text>
</comment>
<dbReference type="EMBL" id="PETL01000360">
    <property type="protein sequence ID" value="PIV63423.1"/>
    <property type="molecule type" value="Genomic_DNA"/>
</dbReference>
<name>A0A2M7E6S8_9BACT</name>
<proteinExistence type="predicted"/>
<dbReference type="Gene3D" id="3.30.360.10">
    <property type="entry name" value="Dihydrodipicolinate Reductase, domain 2"/>
    <property type="match status" value="1"/>
</dbReference>
<evidence type="ECO:0000259" key="1">
    <source>
        <dbReference type="Pfam" id="PF01408"/>
    </source>
</evidence>
<dbReference type="PANTHER" id="PTHR43377:SF1">
    <property type="entry name" value="BILIVERDIN REDUCTASE A"/>
    <property type="match status" value="1"/>
</dbReference>
<dbReference type="PANTHER" id="PTHR43377">
    <property type="entry name" value="BILIVERDIN REDUCTASE A"/>
    <property type="match status" value="1"/>
</dbReference>
<evidence type="ECO:0000259" key="2">
    <source>
        <dbReference type="Pfam" id="PF02894"/>
    </source>
</evidence>
<dbReference type="Proteomes" id="UP000228886">
    <property type="component" value="Unassembled WGS sequence"/>
</dbReference>